<dbReference type="AlphaFoldDB" id="A0A843VRB5"/>
<feature type="signal peptide" evidence="1">
    <location>
        <begin position="1"/>
        <end position="19"/>
    </location>
</feature>
<name>A0A843VRB5_COLES</name>
<proteinExistence type="predicted"/>
<comment type="caution">
    <text evidence="2">The sequence shown here is derived from an EMBL/GenBank/DDBJ whole genome shotgun (WGS) entry which is preliminary data.</text>
</comment>
<gene>
    <name evidence="2" type="ORF">Taro_029500</name>
</gene>
<organism evidence="2 3">
    <name type="scientific">Colocasia esculenta</name>
    <name type="common">Wild taro</name>
    <name type="synonym">Arum esculentum</name>
    <dbReference type="NCBI Taxonomy" id="4460"/>
    <lineage>
        <taxon>Eukaryota</taxon>
        <taxon>Viridiplantae</taxon>
        <taxon>Streptophyta</taxon>
        <taxon>Embryophyta</taxon>
        <taxon>Tracheophyta</taxon>
        <taxon>Spermatophyta</taxon>
        <taxon>Magnoliopsida</taxon>
        <taxon>Liliopsida</taxon>
        <taxon>Araceae</taxon>
        <taxon>Aroideae</taxon>
        <taxon>Colocasieae</taxon>
        <taxon>Colocasia</taxon>
    </lineage>
</organism>
<keyword evidence="3" id="KW-1185">Reference proteome</keyword>
<feature type="chain" id="PRO_5032904411" description="Secreted protein" evidence="1">
    <location>
        <begin position="20"/>
        <end position="161"/>
    </location>
</feature>
<dbReference type="EMBL" id="NMUH01001962">
    <property type="protein sequence ID" value="MQL96817.1"/>
    <property type="molecule type" value="Genomic_DNA"/>
</dbReference>
<evidence type="ECO:0000313" key="3">
    <source>
        <dbReference type="Proteomes" id="UP000652761"/>
    </source>
</evidence>
<evidence type="ECO:0008006" key="4">
    <source>
        <dbReference type="Google" id="ProtNLM"/>
    </source>
</evidence>
<protein>
    <recommendedName>
        <fullName evidence="4">Secreted protein</fullName>
    </recommendedName>
</protein>
<dbReference type="Proteomes" id="UP000652761">
    <property type="component" value="Unassembled WGS sequence"/>
</dbReference>
<reference evidence="2" key="1">
    <citation type="submission" date="2017-07" db="EMBL/GenBank/DDBJ databases">
        <title>Taro Niue Genome Assembly and Annotation.</title>
        <authorList>
            <person name="Atibalentja N."/>
            <person name="Keating K."/>
            <person name="Fields C.J."/>
        </authorList>
    </citation>
    <scope>NUCLEOTIDE SEQUENCE</scope>
    <source>
        <strain evidence="2">Niue_2</strain>
        <tissue evidence="2">Leaf</tissue>
    </source>
</reference>
<evidence type="ECO:0000313" key="2">
    <source>
        <dbReference type="EMBL" id="MQL96817.1"/>
    </source>
</evidence>
<sequence length="161" mass="18018">MWPFYFLFLAVWYHQHLFAHSLSLSSLSPHCLPLQFSVKSGGRFAFPYLPLHFPVKMVLGVRVPRRPPSATATVLEEALLFCSQSSISYRDYPFSSPSRILVKQLNYDCLLLPAIASSRSSLSTIVFFCPPSHPRIHILVVATTATIVASFTVATDQEKTS</sequence>
<keyword evidence="1" id="KW-0732">Signal</keyword>
<accession>A0A843VRB5</accession>
<evidence type="ECO:0000256" key="1">
    <source>
        <dbReference type="SAM" id="SignalP"/>
    </source>
</evidence>